<reference evidence="1 2" key="1">
    <citation type="journal article" date="2018" name="PLoS Genet.">
        <title>Population sequencing reveals clonal diversity and ancestral inbreeding in the grapevine cultivar Chardonnay.</title>
        <authorList>
            <person name="Roach M.J."/>
            <person name="Johnson D.L."/>
            <person name="Bohlmann J."/>
            <person name="van Vuuren H.J."/>
            <person name="Jones S.J."/>
            <person name="Pretorius I.S."/>
            <person name="Schmidt S.A."/>
            <person name="Borneman A.R."/>
        </authorList>
    </citation>
    <scope>NUCLEOTIDE SEQUENCE [LARGE SCALE GENOMIC DNA]</scope>
    <source>
        <strain evidence="2">cv. Chardonnay</strain>
        <tissue evidence="1">Leaf</tissue>
    </source>
</reference>
<accession>A0A438K854</accession>
<protein>
    <submittedName>
        <fullName evidence="1">Guanine nucleotide-binding protein alpha-1 subunit</fullName>
    </submittedName>
</protein>
<evidence type="ECO:0000313" key="2">
    <source>
        <dbReference type="Proteomes" id="UP000288805"/>
    </source>
</evidence>
<dbReference type="EMBL" id="QGNW01000013">
    <property type="protein sequence ID" value="RVX17386.1"/>
    <property type="molecule type" value="Genomic_DNA"/>
</dbReference>
<dbReference type="Proteomes" id="UP000288805">
    <property type="component" value="Unassembled WGS sequence"/>
</dbReference>
<dbReference type="AlphaFoldDB" id="A0A438K854"/>
<comment type="caution">
    <text evidence="1">The sequence shown here is derived from an EMBL/GenBank/DDBJ whole genome shotgun (WGS) entry which is preliminary data.</text>
</comment>
<proteinExistence type="predicted"/>
<evidence type="ECO:0000313" key="1">
    <source>
        <dbReference type="EMBL" id="RVX17386.1"/>
    </source>
</evidence>
<organism evidence="1 2">
    <name type="scientific">Vitis vinifera</name>
    <name type="common">Grape</name>
    <dbReference type="NCBI Taxonomy" id="29760"/>
    <lineage>
        <taxon>Eukaryota</taxon>
        <taxon>Viridiplantae</taxon>
        <taxon>Streptophyta</taxon>
        <taxon>Embryophyta</taxon>
        <taxon>Tracheophyta</taxon>
        <taxon>Spermatophyta</taxon>
        <taxon>Magnoliopsida</taxon>
        <taxon>eudicotyledons</taxon>
        <taxon>Gunneridae</taxon>
        <taxon>Pentapetalae</taxon>
        <taxon>rosids</taxon>
        <taxon>Vitales</taxon>
        <taxon>Vitaceae</taxon>
        <taxon>Viteae</taxon>
        <taxon>Vitis</taxon>
    </lineage>
</organism>
<name>A0A438K854_VITVI</name>
<gene>
    <name evidence="1" type="primary">GPA1_0</name>
    <name evidence="1" type="ORF">CK203_003658</name>
</gene>
<sequence length="79" mass="8863">MLSIVIERMGSICSRHKHYHEADAEENAQAAEIERRIEQETKAEKHIQKLLLLEGGLGLGSPPVYYTVPSTCLQNPVAY</sequence>